<evidence type="ECO:0000313" key="1">
    <source>
        <dbReference type="EMBL" id="KAI9908003.1"/>
    </source>
</evidence>
<protein>
    <submittedName>
        <fullName evidence="1">Uncharacterized protein</fullName>
    </submittedName>
</protein>
<proteinExistence type="predicted"/>
<keyword evidence="2" id="KW-1185">Reference proteome</keyword>
<name>A0ACC0VNC7_9STRA</name>
<sequence>MKSCKKPTGDPRMPPEVRLAKLIFREIESEMSVVELDEDARQSENVDDPNDYSSEDDDEEPTQESFLI</sequence>
<comment type="caution">
    <text evidence="1">The sequence shown here is derived from an EMBL/GenBank/DDBJ whole genome shotgun (WGS) entry which is preliminary data.</text>
</comment>
<gene>
    <name evidence="1" type="ORF">PsorP6_004146</name>
</gene>
<dbReference type="Proteomes" id="UP001163321">
    <property type="component" value="Chromosome 8"/>
</dbReference>
<organism evidence="1 2">
    <name type="scientific">Peronosclerospora sorghi</name>
    <dbReference type="NCBI Taxonomy" id="230839"/>
    <lineage>
        <taxon>Eukaryota</taxon>
        <taxon>Sar</taxon>
        <taxon>Stramenopiles</taxon>
        <taxon>Oomycota</taxon>
        <taxon>Peronosporomycetes</taxon>
        <taxon>Peronosporales</taxon>
        <taxon>Peronosporaceae</taxon>
        <taxon>Peronosclerospora</taxon>
    </lineage>
</organism>
<accession>A0ACC0VNC7</accession>
<evidence type="ECO:0000313" key="2">
    <source>
        <dbReference type="Proteomes" id="UP001163321"/>
    </source>
</evidence>
<reference evidence="1 2" key="1">
    <citation type="journal article" date="2022" name="bioRxiv">
        <title>The genome of the oomycete Peronosclerospora sorghi, a cosmopolitan pathogen of maize and sorghum, is inflated with dispersed pseudogenes.</title>
        <authorList>
            <person name="Fletcher K."/>
            <person name="Martin F."/>
            <person name="Isakeit T."/>
            <person name="Cavanaugh K."/>
            <person name="Magill C."/>
            <person name="Michelmore R."/>
        </authorList>
    </citation>
    <scope>NUCLEOTIDE SEQUENCE [LARGE SCALE GENOMIC DNA]</scope>
    <source>
        <strain evidence="1">P6</strain>
    </source>
</reference>
<dbReference type="EMBL" id="CM047587">
    <property type="protein sequence ID" value="KAI9908003.1"/>
    <property type="molecule type" value="Genomic_DNA"/>
</dbReference>